<reference evidence="1" key="3">
    <citation type="submission" date="2022-06" db="UniProtKB">
        <authorList>
            <consortium name="EnsemblPlants"/>
        </authorList>
    </citation>
    <scope>IDENTIFICATION</scope>
</reference>
<dbReference type="Proteomes" id="UP000015106">
    <property type="component" value="Chromosome 5"/>
</dbReference>
<organism evidence="1 2">
    <name type="scientific">Triticum urartu</name>
    <name type="common">Red wild einkorn</name>
    <name type="synonym">Crithodium urartu</name>
    <dbReference type="NCBI Taxonomy" id="4572"/>
    <lineage>
        <taxon>Eukaryota</taxon>
        <taxon>Viridiplantae</taxon>
        <taxon>Streptophyta</taxon>
        <taxon>Embryophyta</taxon>
        <taxon>Tracheophyta</taxon>
        <taxon>Spermatophyta</taxon>
        <taxon>Magnoliopsida</taxon>
        <taxon>Liliopsida</taxon>
        <taxon>Poales</taxon>
        <taxon>Poaceae</taxon>
        <taxon>BOP clade</taxon>
        <taxon>Pooideae</taxon>
        <taxon>Triticodae</taxon>
        <taxon>Triticeae</taxon>
        <taxon>Triticinae</taxon>
        <taxon>Triticum</taxon>
    </lineage>
</organism>
<dbReference type="AlphaFoldDB" id="A0A8R7UEZ4"/>
<dbReference type="Gramene" id="TuG1812G0500002000.01.T01">
    <property type="protein sequence ID" value="TuG1812G0500002000.01.T01.cds242766"/>
    <property type="gene ID" value="TuG1812G0500002000.01"/>
</dbReference>
<sequence length="36" mass="4296">MVEEWVHVFKRGRDQNVSWHAFDLVHQLLKSLPPVP</sequence>
<reference evidence="2" key="1">
    <citation type="journal article" date="2013" name="Nature">
        <title>Draft genome of the wheat A-genome progenitor Triticum urartu.</title>
        <authorList>
            <person name="Ling H.Q."/>
            <person name="Zhao S."/>
            <person name="Liu D."/>
            <person name="Wang J."/>
            <person name="Sun H."/>
            <person name="Zhang C."/>
            <person name="Fan H."/>
            <person name="Li D."/>
            <person name="Dong L."/>
            <person name="Tao Y."/>
            <person name="Gao C."/>
            <person name="Wu H."/>
            <person name="Li Y."/>
            <person name="Cui Y."/>
            <person name="Guo X."/>
            <person name="Zheng S."/>
            <person name="Wang B."/>
            <person name="Yu K."/>
            <person name="Liang Q."/>
            <person name="Yang W."/>
            <person name="Lou X."/>
            <person name="Chen J."/>
            <person name="Feng M."/>
            <person name="Jian J."/>
            <person name="Zhang X."/>
            <person name="Luo G."/>
            <person name="Jiang Y."/>
            <person name="Liu J."/>
            <person name="Wang Z."/>
            <person name="Sha Y."/>
            <person name="Zhang B."/>
            <person name="Wu H."/>
            <person name="Tang D."/>
            <person name="Shen Q."/>
            <person name="Xue P."/>
            <person name="Zou S."/>
            <person name="Wang X."/>
            <person name="Liu X."/>
            <person name="Wang F."/>
            <person name="Yang Y."/>
            <person name="An X."/>
            <person name="Dong Z."/>
            <person name="Zhang K."/>
            <person name="Zhang X."/>
            <person name="Luo M.C."/>
            <person name="Dvorak J."/>
            <person name="Tong Y."/>
            <person name="Wang J."/>
            <person name="Yang H."/>
            <person name="Li Z."/>
            <person name="Wang D."/>
            <person name="Zhang A."/>
            <person name="Wang J."/>
        </authorList>
    </citation>
    <scope>NUCLEOTIDE SEQUENCE</scope>
    <source>
        <strain evidence="2">cv. G1812</strain>
    </source>
</reference>
<proteinExistence type="predicted"/>
<evidence type="ECO:0000313" key="1">
    <source>
        <dbReference type="EnsemblPlants" id="TuG1812G0500002000.01.T01.cds242766"/>
    </source>
</evidence>
<accession>A0A8R7UEZ4</accession>
<dbReference type="EnsemblPlants" id="TuG1812G0500002000.01.T01">
    <property type="protein sequence ID" value="TuG1812G0500002000.01.T01.cds242766"/>
    <property type="gene ID" value="TuG1812G0500002000.01"/>
</dbReference>
<evidence type="ECO:0000313" key="2">
    <source>
        <dbReference type="Proteomes" id="UP000015106"/>
    </source>
</evidence>
<protein>
    <submittedName>
        <fullName evidence="1">Uncharacterized protein</fullName>
    </submittedName>
</protein>
<keyword evidence="2" id="KW-1185">Reference proteome</keyword>
<reference evidence="1" key="2">
    <citation type="submission" date="2018-03" db="EMBL/GenBank/DDBJ databases">
        <title>The Triticum urartu genome reveals the dynamic nature of wheat genome evolution.</title>
        <authorList>
            <person name="Ling H."/>
            <person name="Ma B."/>
            <person name="Shi X."/>
            <person name="Liu H."/>
            <person name="Dong L."/>
            <person name="Sun H."/>
            <person name="Cao Y."/>
            <person name="Gao Q."/>
            <person name="Zheng S."/>
            <person name="Li Y."/>
            <person name="Yu Y."/>
            <person name="Du H."/>
            <person name="Qi M."/>
            <person name="Li Y."/>
            <person name="Yu H."/>
            <person name="Cui Y."/>
            <person name="Wang N."/>
            <person name="Chen C."/>
            <person name="Wu H."/>
            <person name="Zhao Y."/>
            <person name="Zhang J."/>
            <person name="Li Y."/>
            <person name="Zhou W."/>
            <person name="Zhang B."/>
            <person name="Hu W."/>
            <person name="Eijk M."/>
            <person name="Tang J."/>
            <person name="Witsenboer H."/>
            <person name="Zhao S."/>
            <person name="Li Z."/>
            <person name="Zhang A."/>
            <person name="Wang D."/>
            <person name="Liang C."/>
        </authorList>
    </citation>
    <scope>NUCLEOTIDE SEQUENCE [LARGE SCALE GENOMIC DNA]</scope>
    <source>
        <strain evidence="1">cv. G1812</strain>
    </source>
</reference>
<name>A0A8R7UEZ4_TRIUA</name>